<dbReference type="Pfam" id="PF10545">
    <property type="entry name" value="MADF_DNA_bdg"/>
    <property type="match status" value="1"/>
</dbReference>
<accession>A0A8J5JJV6</accession>
<feature type="domain" description="MADF" evidence="2">
    <location>
        <begin position="50"/>
        <end position="118"/>
    </location>
</feature>
<sequence length="118" mass="14050">MDDPARQTKLTLESWLPVFSLATCHHWKMFVPPSATDQGNIHWSREETMVLIELYLQHPCLWNVKVDMYRDRDKRAAALRQITEDMNRSGTTVTTSDVKRKIESLRNQHRRELRKMQK</sequence>
<dbReference type="AlphaFoldDB" id="A0A8J5JJV6"/>
<feature type="compositionally biased region" description="Basic and acidic residues" evidence="1">
    <location>
        <begin position="97"/>
        <end position="106"/>
    </location>
</feature>
<dbReference type="SMART" id="SM00595">
    <property type="entry name" value="MADF"/>
    <property type="match status" value="1"/>
</dbReference>
<protein>
    <submittedName>
        <fullName evidence="3">Putative Alcohol dehydrogenase transcription factor Myb/SANT-like-containing protein 15</fullName>
    </submittedName>
</protein>
<evidence type="ECO:0000256" key="1">
    <source>
        <dbReference type="SAM" id="MobiDB-lite"/>
    </source>
</evidence>
<evidence type="ECO:0000313" key="3">
    <source>
        <dbReference type="EMBL" id="KAG7159887.1"/>
    </source>
</evidence>
<gene>
    <name evidence="3" type="ORF">Hamer_G025315</name>
</gene>
<reference evidence="3" key="1">
    <citation type="journal article" date="2021" name="Sci. Adv.">
        <title>The American lobster genome reveals insights on longevity, neural, and immune adaptations.</title>
        <authorList>
            <person name="Polinski J.M."/>
            <person name="Zimin A.V."/>
            <person name="Clark K.F."/>
            <person name="Kohn A.B."/>
            <person name="Sadowski N."/>
            <person name="Timp W."/>
            <person name="Ptitsyn A."/>
            <person name="Khanna P."/>
            <person name="Romanova D.Y."/>
            <person name="Williams P."/>
            <person name="Greenwood S.J."/>
            <person name="Moroz L.L."/>
            <person name="Walt D.R."/>
            <person name="Bodnar A.G."/>
        </authorList>
    </citation>
    <scope>NUCLEOTIDE SEQUENCE</scope>
    <source>
        <strain evidence="3">GMGI-L3</strain>
    </source>
</reference>
<dbReference type="PANTHER" id="PTHR21505">
    <property type="entry name" value="MADF DOMAIN-CONTAINING PROTEIN-RELATED"/>
    <property type="match status" value="1"/>
</dbReference>
<feature type="compositionally biased region" description="Basic residues" evidence="1">
    <location>
        <begin position="107"/>
        <end position="118"/>
    </location>
</feature>
<dbReference type="InterPro" id="IPR006578">
    <property type="entry name" value="MADF-dom"/>
</dbReference>
<dbReference type="Proteomes" id="UP000747542">
    <property type="component" value="Unassembled WGS sequence"/>
</dbReference>
<keyword evidence="4" id="KW-1185">Reference proteome</keyword>
<dbReference type="PROSITE" id="PS51029">
    <property type="entry name" value="MADF"/>
    <property type="match status" value="1"/>
</dbReference>
<dbReference type="PANTHER" id="PTHR21505:SF12">
    <property type="entry name" value="MADF DOMAIN-CONTAINING PROTEIN-RELATED"/>
    <property type="match status" value="1"/>
</dbReference>
<dbReference type="EMBL" id="JAHLQT010031808">
    <property type="protein sequence ID" value="KAG7159887.1"/>
    <property type="molecule type" value="Genomic_DNA"/>
</dbReference>
<proteinExistence type="predicted"/>
<feature type="region of interest" description="Disordered" evidence="1">
    <location>
        <begin position="87"/>
        <end position="118"/>
    </location>
</feature>
<evidence type="ECO:0000313" key="4">
    <source>
        <dbReference type="Proteomes" id="UP000747542"/>
    </source>
</evidence>
<evidence type="ECO:0000259" key="2">
    <source>
        <dbReference type="PROSITE" id="PS51029"/>
    </source>
</evidence>
<dbReference type="Gene3D" id="1.10.10.60">
    <property type="entry name" value="Homeodomain-like"/>
    <property type="match status" value="1"/>
</dbReference>
<organism evidence="3 4">
    <name type="scientific">Homarus americanus</name>
    <name type="common">American lobster</name>
    <dbReference type="NCBI Taxonomy" id="6706"/>
    <lineage>
        <taxon>Eukaryota</taxon>
        <taxon>Metazoa</taxon>
        <taxon>Ecdysozoa</taxon>
        <taxon>Arthropoda</taxon>
        <taxon>Crustacea</taxon>
        <taxon>Multicrustacea</taxon>
        <taxon>Malacostraca</taxon>
        <taxon>Eumalacostraca</taxon>
        <taxon>Eucarida</taxon>
        <taxon>Decapoda</taxon>
        <taxon>Pleocyemata</taxon>
        <taxon>Astacidea</taxon>
        <taxon>Nephropoidea</taxon>
        <taxon>Nephropidae</taxon>
        <taxon>Homarus</taxon>
    </lineage>
</organism>
<name>A0A8J5JJV6_HOMAM</name>
<comment type="caution">
    <text evidence="3">The sequence shown here is derived from an EMBL/GenBank/DDBJ whole genome shotgun (WGS) entry which is preliminary data.</text>
</comment>